<dbReference type="EnsemblMetazoa" id="AALFPA23_008951.R12256">
    <property type="protein sequence ID" value="AALFPA23_008951.P12256"/>
    <property type="gene ID" value="AALFPA23_008951"/>
</dbReference>
<evidence type="ECO:0000313" key="3">
    <source>
        <dbReference type="Proteomes" id="UP000069940"/>
    </source>
</evidence>
<dbReference type="PANTHER" id="PTHR33481">
    <property type="entry name" value="REVERSE TRANSCRIPTASE"/>
    <property type="match status" value="1"/>
</dbReference>
<dbReference type="SUPFAM" id="SSF53098">
    <property type="entry name" value="Ribonuclease H-like"/>
    <property type="match status" value="1"/>
</dbReference>
<dbReference type="Pfam" id="PF00078">
    <property type="entry name" value="RVT_1"/>
    <property type="match status" value="1"/>
</dbReference>
<keyword evidence="3" id="KW-1185">Reference proteome</keyword>
<dbReference type="PANTHER" id="PTHR33481:SF1">
    <property type="entry name" value="ENDONUCLEASE_EXONUCLEASE_PHOSPHATASE DOMAIN-CONTAINING PROTEIN-RELATED"/>
    <property type="match status" value="1"/>
</dbReference>
<dbReference type="GeneID" id="115258065"/>
<dbReference type="RefSeq" id="XP_029713933.2">
    <property type="nucleotide sequence ID" value="XM_029858073.2"/>
</dbReference>
<dbReference type="InterPro" id="IPR036397">
    <property type="entry name" value="RNaseH_sf"/>
</dbReference>
<organism evidence="2 3">
    <name type="scientific">Aedes albopictus</name>
    <name type="common">Asian tiger mosquito</name>
    <name type="synonym">Stegomyia albopicta</name>
    <dbReference type="NCBI Taxonomy" id="7160"/>
    <lineage>
        <taxon>Eukaryota</taxon>
        <taxon>Metazoa</taxon>
        <taxon>Ecdysozoa</taxon>
        <taxon>Arthropoda</taxon>
        <taxon>Hexapoda</taxon>
        <taxon>Insecta</taxon>
        <taxon>Pterygota</taxon>
        <taxon>Neoptera</taxon>
        <taxon>Endopterygota</taxon>
        <taxon>Diptera</taxon>
        <taxon>Nematocera</taxon>
        <taxon>Culicoidea</taxon>
        <taxon>Culicidae</taxon>
        <taxon>Culicinae</taxon>
        <taxon>Aedini</taxon>
        <taxon>Aedes</taxon>
        <taxon>Stegomyia</taxon>
    </lineage>
</organism>
<dbReference type="InterPro" id="IPR012337">
    <property type="entry name" value="RNaseH-like_sf"/>
</dbReference>
<dbReference type="Proteomes" id="UP000069940">
    <property type="component" value="Unassembled WGS sequence"/>
</dbReference>
<name>A0ABM1YGM4_AEDAL</name>
<reference evidence="2" key="2">
    <citation type="submission" date="2025-05" db="UniProtKB">
        <authorList>
            <consortium name="EnsemblMetazoa"/>
        </authorList>
    </citation>
    <scope>IDENTIFICATION</scope>
    <source>
        <strain evidence="2">Foshan</strain>
    </source>
</reference>
<reference evidence="3" key="1">
    <citation type="journal article" date="2015" name="Proc. Natl. Acad. Sci. U.S.A.">
        <title>Genome sequence of the Asian Tiger mosquito, Aedes albopictus, reveals insights into its biology, genetics, and evolution.</title>
        <authorList>
            <person name="Chen X.G."/>
            <person name="Jiang X."/>
            <person name="Gu J."/>
            <person name="Xu M."/>
            <person name="Wu Y."/>
            <person name="Deng Y."/>
            <person name="Zhang C."/>
            <person name="Bonizzoni M."/>
            <person name="Dermauw W."/>
            <person name="Vontas J."/>
            <person name="Armbruster P."/>
            <person name="Huang X."/>
            <person name="Yang Y."/>
            <person name="Zhang H."/>
            <person name="He W."/>
            <person name="Peng H."/>
            <person name="Liu Y."/>
            <person name="Wu K."/>
            <person name="Chen J."/>
            <person name="Lirakis M."/>
            <person name="Topalis P."/>
            <person name="Van Leeuwen T."/>
            <person name="Hall A.B."/>
            <person name="Jiang X."/>
            <person name="Thorpe C."/>
            <person name="Mueller R.L."/>
            <person name="Sun C."/>
            <person name="Waterhouse R.M."/>
            <person name="Yan G."/>
            <person name="Tu Z.J."/>
            <person name="Fang X."/>
            <person name="James A.A."/>
        </authorList>
    </citation>
    <scope>NUCLEOTIDE SEQUENCE [LARGE SCALE GENOMIC DNA]</scope>
    <source>
        <strain evidence="3">Foshan</strain>
    </source>
</reference>
<accession>A0ABM1YGM4</accession>
<protein>
    <recommendedName>
        <fullName evidence="1">Reverse transcriptase domain-containing protein</fullName>
    </recommendedName>
</protein>
<evidence type="ECO:0000259" key="1">
    <source>
        <dbReference type="PROSITE" id="PS50878"/>
    </source>
</evidence>
<dbReference type="CDD" id="cd01650">
    <property type="entry name" value="RT_nLTR_like"/>
    <property type="match status" value="1"/>
</dbReference>
<sequence length="534" mass="60748">MILVRLEFWAEKHQLLSPTQYGFRQGKGTRDCQALFATDIQIAFRSKQALTAVFLDIKGAYDSVLIDILCQKLCVLGIPARLAEFLFDLLSLKVMHFFQNFQIKHVRNSFSGLTQGSSLSPLLYNLYTRDIDNCIESGCVLVQYADDACLWASAKDVKLSKRPLQICLNKLTTWASDLGLEFSASKTEFVIFSNKRLLSPVQFHMYGVQLSQSLSYMYLGLWFASKCTWKVHVQYVVRKCQRRIHFLRTIAGTWWGAHPSDMIKLYKTTILSVIEYGSFVFHMTAKTHFIKLERIQFRCLRICLGLLNSTHTQSVEVIAGVIPLNIRFFELNCRYLTSSHVASTQFMTQLDELFRIHPQSSFLRSYRECLVLPTSPCLDNFYGYNVPARPCQLNVNTSLVQNLANLPKPLLPVQVKQSYMEALSNINADATFFTDGSLEANSCGFGVYNSNHQVCYQLETPCSIYTAELLAIKYTVDYIKTLAPRNYLICSDSLSSLEALKNIGVGLAYKGRSSESYKGPICYYIFVGTIAFWD</sequence>
<dbReference type="Gene3D" id="3.30.420.10">
    <property type="entry name" value="Ribonuclease H-like superfamily/Ribonuclease H"/>
    <property type="match status" value="1"/>
</dbReference>
<dbReference type="InterPro" id="IPR043502">
    <property type="entry name" value="DNA/RNA_pol_sf"/>
</dbReference>
<proteinExistence type="predicted"/>
<dbReference type="InterPro" id="IPR000477">
    <property type="entry name" value="RT_dom"/>
</dbReference>
<feature type="domain" description="Reverse transcriptase" evidence="1">
    <location>
        <begin position="1"/>
        <end position="210"/>
    </location>
</feature>
<dbReference type="PROSITE" id="PS50878">
    <property type="entry name" value="RT_POL"/>
    <property type="match status" value="1"/>
</dbReference>
<dbReference type="SUPFAM" id="SSF56672">
    <property type="entry name" value="DNA/RNA polymerases"/>
    <property type="match status" value="1"/>
</dbReference>
<evidence type="ECO:0000313" key="2">
    <source>
        <dbReference type="EnsemblMetazoa" id="AALFPA23_008951.P12256"/>
    </source>
</evidence>